<protein>
    <recommendedName>
        <fullName evidence="5">DUF4282 domain-containing protein</fullName>
    </recommendedName>
</protein>
<evidence type="ECO:0000313" key="3">
    <source>
        <dbReference type="EMBL" id="SDF54141.1"/>
    </source>
</evidence>
<dbReference type="Pfam" id="PF14110">
    <property type="entry name" value="DUF4282"/>
    <property type="match status" value="1"/>
</dbReference>
<name>A0A1G7LXM5_9GAMM</name>
<dbReference type="EMBL" id="FNBM01000003">
    <property type="protein sequence ID" value="SDF54141.1"/>
    <property type="molecule type" value="Genomic_DNA"/>
</dbReference>
<feature type="signal peptide" evidence="2">
    <location>
        <begin position="1"/>
        <end position="21"/>
    </location>
</feature>
<evidence type="ECO:0000313" key="4">
    <source>
        <dbReference type="Proteomes" id="UP000243378"/>
    </source>
</evidence>
<gene>
    <name evidence="3" type="ORF">SAMN05216381_1847</name>
</gene>
<evidence type="ECO:0008006" key="5">
    <source>
        <dbReference type="Google" id="ProtNLM"/>
    </source>
</evidence>
<proteinExistence type="predicted"/>
<dbReference type="AlphaFoldDB" id="A0A1G7LXM5"/>
<feature type="transmembrane region" description="Helical" evidence="1">
    <location>
        <begin position="82"/>
        <end position="102"/>
    </location>
</feature>
<feature type="chain" id="PRO_5017472246" description="DUF4282 domain-containing protein" evidence="2">
    <location>
        <begin position="22"/>
        <end position="123"/>
    </location>
</feature>
<accession>A0A1G7LXM5</accession>
<evidence type="ECO:0000256" key="1">
    <source>
        <dbReference type="SAM" id="Phobius"/>
    </source>
</evidence>
<dbReference type="InterPro" id="IPR025557">
    <property type="entry name" value="DUF4282"/>
</dbReference>
<dbReference type="Proteomes" id="UP000243378">
    <property type="component" value="Unassembled WGS sequence"/>
</dbReference>
<evidence type="ECO:0000256" key="2">
    <source>
        <dbReference type="SAM" id="SignalP"/>
    </source>
</evidence>
<dbReference type="RefSeq" id="WP_244153386.1">
    <property type="nucleotide sequence ID" value="NZ_FNBM01000003.1"/>
</dbReference>
<keyword evidence="1" id="KW-0472">Membrane</keyword>
<organism evidence="3 4">
    <name type="scientific">Phytopseudomonas seleniipraecipitans</name>
    <dbReference type="NCBI Taxonomy" id="640205"/>
    <lineage>
        <taxon>Bacteria</taxon>
        <taxon>Pseudomonadati</taxon>
        <taxon>Pseudomonadota</taxon>
        <taxon>Gammaproteobacteria</taxon>
        <taxon>Pseudomonadales</taxon>
        <taxon>Pseudomonadaceae</taxon>
        <taxon>Phytopseudomonas</taxon>
    </lineage>
</organism>
<reference evidence="3 4" key="1">
    <citation type="submission" date="2016-10" db="EMBL/GenBank/DDBJ databases">
        <authorList>
            <person name="de Groot N.N."/>
        </authorList>
    </citation>
    <scope>NUCLEOTIDE SEQUENCE [LARGE SCALE GENOMIC DNA]</scope>
    <source>
        <strain evidence="3 4">LMG 25475</strain>
    </source>
</reference>
<keyword evidence="1" id="KW-1133">Transmembrane helix</keyword>
<keyword evidence="2" id="KW-0732">Signal</keyword>
<keyword evidence="1" id="KW-0812">Transmembrane</keyword>
<sequence length="123" mass="13283">MGFSWRLAAAALGCYSAPASGAHCAACGSLYRPGIPTMDWSYTMKNLFFFDAMLTPKIITFVYWLLLLSVAVSGLGMMFSGYGSFLGGLGTLIGGAIGARIWCELMIVLFKIHENLQKIANRA</sequence>